<reference evidence="9 10" key="1">
    <citation type="submission" date="2016-10" db="EMBL/GenBank/DDBJ databases">
        <title>The whole genome sequencing and assembly of Bacillus simplex DSM 1321 strain.</title>
        <authorList>
            <person name="Park M.-K."/>
            <person name="Lee Y.-J."/>
            <person name="Yi H."/>
            <person name="Bahn Y.-S."/>
            <person name="Kim J.F."/>
            <person name="Lee D.-W."/>
        </authorList>
    </citation>
    <scope>NUCLEOTIDE SEQUENCE [LARGE SCALE GENOMIC DNA]</scope>
    <source>
        <strain evidence="9 10">DSM 1321</strain>
    </source>
</reference>
<keyword evidence="5 7" id="KW-1133">Transmembrane helix</keyword>
<evidence type="ECO:0000256" key="1">
    <source>
        <dbReference type="ARBA" id="ARBA00004651"/>
    </source>
</evidence>
<comment type="similarity">
    <text evidence="2">Belongs to the EamA transporter family.</text>
</comment>
<name>A0A223EGC8_9BACI</name>
<protein>
    <recommendedName>
        <fullName evidence="8">EamA domain-containing protein</fullName>
    </recommendedName>
</protein>
<proteinExistence type="inferred from homology"/>
<keyword evidence="6 7" id="KW-0472">Membrane</keyword>
<evidence type="ECO:0000313" key="9">
    <source>
        <dbReference type="EMBL" id="ASS94155.1"/>
    </source>
</evidence>
<feature type="transmembrane region" description="Helical" evidence="7">
    <location>
        <begin position="263"/>
        <end position="281"/>
    </location>
</feature>
<dbReference type="GO" id="GO:0005886">
    <property type="term" value="C:plasma membrane"/>
    <property type="evidence" value="ECO:0007669"/>
    <property type="project" value="UniProtKB-SubCell"/>
</dbReference>
<dbReference type="EMBL" id="CP017704">
    <property type="protein sequence ID" value="ASS94155.1"/>
    <property type="molecule type" value="Genomic_DNA"/>
</dbReference>
<evidence type="ECO:0000259" key="8">
    <source>
        <dbReference type="Pfam" id="PF00892"/>
    </source>
</evidence>
<organism evidence="9 10">
    <name type="scientific">Peribacillus simplex NBRC 15720 = DSM 1321</name>
    <dbReference type="NCBI Taxonomy" id="1349754"/>
    <lineage>
        <taxon>Bacteria</taxon>
        <taxon>Bacillati</taxon>
        <taxon>Bacillota</taxon>
        <taxon>Bacilli</taxon>
        <taxon>Bacillales</taxon>
        <taxon>Bacillaceae</taxon>
        <taxon>Peribacillus</taxon>
    </lineage>
</organism>
<feature type="domain" description="EamA" evidence="8">
    <location>
        <begin position="8"/>
        <end position="138"/>
    </location>
</feature>
<dbReference type="GeneID" id="56472954"/>
<feature type="transmembrane region" description="Helical" evidence="7">
    <location>
        <begin position="241"/>
        <end position="257"/>
    </location>
</feature>
<accession>A0A223EGC8</accession>
<keyword evidence="4 7" id="KW-0812">Transmembrane</keyword>
<keyword evidence="3" id="KW-1003">Cell membrane</keyword>
<dbReference type="PANTHER" id="PTHR32322:SF18">
    <property type="entry name" value="S-ADENOSYLMETHIONINE_S-ADENOSYLHOMOCYSTEINE TRANSPORTER"/>
    <property type="match status" value="1"/>
</dbReference>
<feature type="transmembrane region" description="Helical" evidence="7">
    <location>
        <begin position="67"/>
        <end position="90"/>
    </location>
</feature>
<evidence type="ECO:0000256" key="5">
    <source>
        <dbReference type="ARBA" id="ARBA00022989"/>
    </source>
</evidence>
<feature type="transmembrane region" description="Helical" evidence="7">
    <location>
        <begin position="34"/>
        <end position="55"/>
    </location>
</feature>
<dbReference type="AlphaFoldDB" id="A0A223EGC8"/>
<dbReference type="PANTHER" id="PTHR32322">
    <property type="entry name" value="INNER MEMBRANE TRANSPORTER"/>
    <property type="match status" value="1"/>
</dbReference>
<evidence type="ECO:0000256" key="4">
    <source>
        <dbReference type="ARBA" id="ARBA00022692"/>
    </source>
</evidence>
<feature type="transmembrane region" description="Helical" evidence="7">
    <location>
        <begin position="177"/>
        <end position="196"/>
    </location>
</feature>
<feature type="transmembrane region" description="Helical" evidence="7">
    <location>
        <begin position="96"/>
        <end position="115"/>
    </location>
</feature>
<gene>
    <name evidence="9" type="ORF">BS1321_09415</name>
</gene>
<feature type="domain" description="EamA" evidence="8">
    <location>
        <begin position="146"/>
        <end position="280"/>
    </location>
</feature>
<evidence type="ECO:0000256" key="3">
    <source>
        <dbReference type="ARBA" id="ARBA00022475"/>
    </source>
</evidence>
<evidence type="ECO:0000256" key="6">
    <source>
        <dbReference type="ARBA" id="ARBA00023136"/>
    </source>
</evidence>
<dbReference type="InterPro" id="IPR037185">
    <property type="entry name" value="EmrE-like"/>
</dbReference>
<feature type="transmembrane region" description="Helical" evidence="7">
    <location>
        <begin position="124"/>
        <end position="142"/>
    </location>
</feature>
<dbReference type="Pfam" id="PF00892">
    <property type="entry name" value="EamA"/>
    <property type="match status" value="2"/>
</dbReference>
<comment type="subcellular location">
    <subcellularLocation>
        <location evidence="1">Cell membrane</location>
        <topology evidence="1">Multi-pass membrane protein</topology>
    </subcellularLocation>
</comment>
<feature type="transmembrane region" description="Helical" evidence="7">
    <location>
        <begin position="208"/>
        <end position="229"/>
    </location>
</feature>
<dbReference type="SUPFAM" id="SSF103481">
    <property type="entry name" value="Multidrug resistance efflux transporter EmrE"/>
    <property type="match status" value="2"/>
</dbReference>
<evidence type="ECO:0000256" key="7">
    <source>
        <dbReference type="SAM" id="Phobius"/>
    </source>
</evidence>
<dbReference type="OrthoDB" id="149142at2"/>
<dbReference type="Proteomes" id="UP000214618">
    <property type="component" value="Chromosome"/>
</dbReference>
<sequence>MNKFIFGFLVILTTALMGSSFAIGKIGLAYTSPMLLAAIRFILAGFIMAIVVKLIKRPHPKKIMDWTKLSIIGFFQTAGVMGCIFVGLRTISAGELSILTFMNPLLVVIFGTLFLRTLYTLQQWSGVLLGFIGVFITMGAHLDLKTGTLLGLMSAISWSIATLLMKNWGHTFDTWVMSAYQMLCGGILLLIGSFLFEQPFFKITQASIIILLWLAIMASIVQFSVWYFLLQNGDPAKTSAFLFLAPFFGVLSGYLLLDEPVHWYVAVGGSLIFIGIFLVNWEAHHIQAVEKACSVDSAK</sequence>
<evidence type="ECO:0000313" key="10">
    <source>
        <dbReference type="Proteomes" id="UP000214618"/>
    </source>
</evidence>
<dbReference type="RefSeq" id="WP_063236434.1">
    <property type="nucleotide sequence ID" value="NZ_BCVO01000052.1"/>
</dbReference>
<dbReference type="InterPro" id="IPR050638">
    <property type="entry name" value="AA-Vitamin_Transporters"/>
</dbReference>
<dbReference type="InterPro" id="IPR000620">
    <property type="entry name" value="EamA_dom"/>
</dbReference>
<evidence type="ECO:0000256" key="2">
    <source>
        <dbReference type="ARBA" id="ARBA00007362"/>
    </source>
</evidence>